<dbReference type="EMBL" id="BAAAJK010000006">
    <property type="protein sequence ID" value="GAA1385130.1"/>
    <property type="molecule type" value="Genomic_DNA"/>
</dbReference>
<evidence type="ECO:0000256" key="2">
    <source>
        <dbReference type="ARBA" id="ARBA00006337"/>
    </source>
</evidence>
<dbReference type="InterPro" id="IPR044751">
    <property type="entry name" value="Ion_transp-like_CBS"/>
</dbReference>
<feature type="domain" description="CNNM transmembrane" evidence="13">
    <location>
        <begin position="4"/>
        <end position="207"/>
    </location>
</feature>
<evidence type="ECO:0000259" key="12">
    <source>
        <dbReference type="PROSITE" id="PS51371"/>
    </source>
</evidence>
<keyword evidence="4 10" id="KW-0812">Transmembrane</keyword>
<evidence type="ECO:0000256" key="3">
    <source>
        <dbReference type="ARBA" id="ARBA00022475"/>
    </source>
</evidence>
<comment type="similarity">
    <text evidence="2">Belongs to the UPF0053 family.</text>
</comment>
<dbReference type="InterPro" id="IPR000644">
    <property type="entry name" value="CBS_dom"/>
</dbReference>
<evidence type="ECO:0000313" key="14">
    <source>
        <dbReference type="EMBL" id="GAA1385130.1"/>
    </source>
</evidence>
<dbReference type="PANTHER" id="PTHR43099">
    <property type="entry name" value="UPF0053 PROTEIN YRKA"/>
    <property type="match status" value="1"/>
</dbReference>
<dbReference type="InterPro" id="IPR005170">
    <property type="entry name" value="Transptr-assoc_dom"/>
</dbReference>
<dbReference type="Proteomes" id="UP001501414">
    <property type="component" value="Unassembled WGS sequence"/>
</dbReference>
<comment type="subcellular location">
    <subcellularLocation>
        <location evidence="1">Cell membrane</location>
        <topology evidence="1">Multi-pass membrane protein</topology>
    </subcellularLocation>
</comment>
<feature type="transmembrane region" description="Helical" evidence="11">
    <location>
        <begin position="103"/>
        <end position="128"/>
    </location>
</feature>
<evidence type="ECO:0000256" key="9">
    <source>
        <dbReference type="PROSITE-ProRule" id="PRU00703"/>
    </source>
</evidence>
<dbReference type="Pfam" id="PF03471">
    <property type="entry name" value="CorC_HlyC"/>
    <property type="match status" value="1"/>
</dbReference>
<proteinExistence type="inferred from homology"/>
<dbReference type="Gene3D" id="3.30.465.10">
    <property type="match status" value="1"/>
</dbReference>
<dbReference type="SMART" id="SM01091">
    <property type="entry name" value="CorC_HlyC"/>
    <property type="match status" value="1"/>
</dbReference>
<evidence type="ECO:0000259" key="13">
    <source>
        <dbReference type="PROSITE" id="PS51846"/>
    </source>
</evidence>
<dbReference type="SUPFAM" id="SSF56176">
    <property type="entry name" value="FAD-binding/transporter-associated domain-like"/>
    <property type="match status" value="1"/>
</dbReference>
<dbReference type="SUPFAM" id="SSF54631">
    <property type="entry name" value="CBS-domain pair"/>
    <property type="match status" value="1"/>
</dbReference>
<evidence type="ECO:0000313" key="15">
    <source>
        <dbReference type="Proteomes" id="UP001501414"/>
    </source>
</evidence>
<evidence type="ECO:0000256" key="1">
    <source>
        <dbReference type="ARBA" id="ARBA00004651"/>
    </source>
</evidence>
<sequence>MIGTILGILLGILVVLAITALTGYFVAQEFGYMAVDRSRLKAKAAEGDTGAIRALDITRRTSFMLSGAQLGITVTTLLVGYVAEPLIGNGIGELLGVVNVPSGIGVAIGITFALLLSTVVQMVFGELFPKNLAIARPEPVARWLALSTKTYLAIFGWIIKLFDAASNLLLRALRIEPVHDVEHSATPRDLEAIIDDSRDSGDLAPEFAVLLDRVVDFTDRTARAAMIPRPRVSWVRDDATVESLIGQMAVQHSRYPVLGTPPDAADPDNAMELVGVVCLKDVLALSERTDLGGRGAADVLVSELMRAPVLVPSSLPLPQVMARLREEGEELACVLDEYGGLAGVITVEDVAEELVGEITDEHDQAGTDQARQAEDGWVVPGDRHVDEVGRLIDAELPEGDYQTVGGLVMAELQRLPEPGDEIVVMIPAESPDDPPRALRISVQEVDRRVPSAVHLVWTEPAGADEQEVRA</sequence>
<evidence type="ECO:0000256" key="11">
    <source>
        <dbReference type="SAM" id="Phobius"/>
    </source>
</evidence>
<dbReference type="InterPro" id="IPR016169">
    <property type="entry name" value="FAD-bd_PCMH_sub2"/>
</dbReference>
<dbReference type="CDD" id="cd04590">
    <property type="entry name" value="CBS_pair_CorC_HlyC_assoc"/>
    <property type="match status" value="1"/>
</dbReference>
<keyword evidence="15" id="KW-1185">Reference proteome</keyword>
<keyword evidence="8 10" id="KW-0472">Membrane</keyword>
<keyword evidence="6 10" id="KW-1133">Transmembrane helix</keyword>
<feature type="transmembrane region" description="Helical" evidence="11">
    <location>
        <begin position="6"/>
        <end position="27"/>
    </location>
</feature>
<evidence type="ECO:0000256" key="4">
    <source>
        <dbReference type="ARBA" id="ARBA00022692"/>
    </source>
</evidence>
<feature type="domain" description="CBS" evidence="12">
    <location>
        <begin position="304"/>
        <end position="361"/>
    </location>
</feature>
<keyword evidence="3" id="KW-1003">Cell membrane</keyword>
<dbReference type="Gene3D" id="3.10.580.10">
    <property type="entry name" value="CBS-domain"/>
    <property type="match status" value="1"/>
</dbReference>
<dbReference type="InterPro" id="IPR002550">
    <property type="entry name" value="CNNM"/>
</dbReference>
<comment type="caution">
    <text evidence="14">The sequence shown here is derived from an EMBL/GenBank/DDBJ whole genome shotgun (WGS) entry which is preliminary data.</text>
</comment>
<dbReference type="PROSITE" id="PS51371">
    <property type="entry name" value="CBS"/>
    <property type="match status" value="1"/>
</dbReference>
<dbReference type="Pfam" id="PF01595">
    <property type="entry name" value="CNNM"/>
    <property type="match status" value="1"/>
</dbReference>
<gene>
    <name evidence="14" type="ORF">GCM10009613_17010</name>
</gene>
<dbReference type="InterPro" id="IPR036318">
    <property type="entry name" value="FAD-bd_PCMH-like_sf"/>
</dbReference>
<dbReference type="Pfam" id="PF00571">
    <property type="entry name" value="CBS"/>
    <property type="match status" value="2"/>
</dbReference>
<evidence type="ECO:0000256" key="5">
    <source>
        <dbReference type="ARBA" id="ARBA00022737"/>
    </source>
</evidence>
<feature type="transmembrane region" description="Helical" evidence="11">
    <location>
        <begin position="140"/>
        <end position="159"/>
    </location>
</feature>
<reference evidence="15" key="1">
    <citation type="journal article" date="2019" name="Int. J. Syst. Evol. Microbiol.">
        <title>The Global Catalogue of Microorganisms (GCM) 10K type strain sequencing project: providing services to taxonomists for standard genome sequencing and annotation.</title>
        <authorList>
            <consortium name="The Broad Institute Genomics Platform"/>
            <consortium name="The Broad Institute Genome Sequencing Center for Infectious Disease"/>
            <person name="Wu L."/>
            <person name="Ma J."/>
        </authorList>
    </citation>
    <scope>NUCLEOTIDE SEQUENCE [LARGE SCALE GENOMIC DNA]</scope>
    <source>
        <strain evidence="15">JCM 11896</strain>
    </source>
</reference>
<name>A0ABP4IBL0_9PSEU</name>
<keyword evidence="7 9" id="KW-0129">CBS domain</keyword>
<protein>
    <submittedName>
        <fullName evidence="14">Hemolysin family protein</fullName>
    </submittedName>
</protein>
<evidence type="ECO:0000256" key="8">
    <source>
        <dbReference type="ARBA" id="ARBA00023136"/>
    </source>
</evidence>
<dbReference type="InterPro" id="IPR046342">
    <property type="entry name" value="CBS_dom_sf"/>
</dbReference>
<keyword evidence="5" id="KW-0677">Repeat</keyword>
<accession>A0ABP4IBL0</accession>
<evidence type="ECO:0000256" key="7">
    <source>
        <dbReference type="ARBA" id="ARBA00023122"/>
    </source>
</evidence>
<dbReference type="InterPro" id="IPR051676">
    <property type="entry name" value="UPF0053_domain"/>
</dbReference>
<dbReference type="PANTHER" id="PTHR43099:SF6">
    <property type="entry name" value="UPF0053 PROTEIN RV1842C"/>
    <property type="match status" value="1"/>
</dbReference>
<feature type="transmembrane region" description="Helical" evidence="11">
    <location>
        <begin position="63"/>
        <end position="83"/>
    </location>
</feature>
<dbReference type="PROSITE" id="PS51846">
    <property type="entry name" value="CNNM"/>
    <property type="match status" value="1"/>
</dbReference>
<evidence type="ECO:0000256" key="6">
    <source>
        <dbReference type="ARBA" id="ARBA00022989"/>
    </source>
</evidence>
<evidence type="ECO:0000256" key="10">
    <source>
        <dbReference type="PROSITE-ProRule" id="PRU01193"/>
    </source>
</evidence>
<organism evidence="14 15">
    <name type="scientific">Pseudonocardia kongjuensis</name>
    <dbReference type="NCBI Taxonomy" id="102227"/>
    <lineage>
        <taxon>Bacteria</taxon>
        <taxon>Bacillati</taxon>
        <taxon>Actinomycetota</taxon>
        <taxon>Actinomycetes</taxon>
        <taxon>Pseudonocardiales</taxon>
        <taxon>Pseudonocardiaceae</taxon>
        <taxon>Pseudonocardia</taxon>
    </lineage>
</organism>
<dbReference type="RefSeq" id="WP_344020157.1">
    <property type="nucleotide sequence ID" value="NZ_BAAAJK010000006.1"/>
</dbReference>